<dbReference type="Pfam" id="PF00487">
    <property type="entry name" value="FA_desaturase"/>
    <property type="match status" value="1"/>
</dbReference>
<evidence type="ECO:0000256" key="1">
    <source>
        <dbReference type="SAM" id="Phobius"/>
    </source>
</evidence>
<keyword evidence="1" id="KW-0472">Membrane</keyword>
<dbReference type="EMBL" id="CAXAMM010011891">
    <property type="protein sequence ID" value="CAK9027331.1"/>
    <property type="molecule type" value="Genomic_DNA"/>
</dbReference>
<feature type="transmembrane region" description="Helical" evidence="1">
    <location>
        <begin position="599"/>
        <end position="620"/>
    </location>
</feature>
<feature type="transmembrane region" description="Helical" evidence="1">
    <location>
        <begin position="352"/>
        <end position="372"/>
    </location>
</feature>
<dbReference type="InterPro" id="IPR005804">
    <property type="entry name" value="FA_desaturase_dom"/>
</dbReference>
<dbReference type="Pfam" id="PF00173">
    <property type="entry name" value="Cyt-b5"/>
    <property type="match status" value="1"/>
</dbReference>
<keyword evidence="1" id="KW-1133">Transmembrane helix</keyword>
<keyword evidence="1" id="KW-0812">Transmembrane</keyword>
<feature type="transmembrane region" description="Helical" evidence="1">
    <location>
        <begin position="185"/>
        <end position="206"/>
    </location>
</feature>
<dbReference type="InterPro" id="IPR036400">
    <property type="entry name" value="Cyt_B5-like_heme/steroid_sf"/>
</dbReference>
<dbReference type="InterPro" id="IPR012171">
    <property type="entry name" value="Fatty_acid_desaturase"/>
</dbReference>
<feature type="transmembrane region" description="Helical" evidence="1">
    <location>
        <begin position="640"/>
        <end position="656"/>
    </location>
</feature>
<evidence type="ECO:0000259" key="2">
    <source>
        <dbReference type="PROSITE" id="PS50255"/>
    </source>
</evidence>
<dbReference type="PANTHER" id="PTHR19353:SF82">
    <property type="entry name" value="CYTOCHROME B5 HEME-BINDING DOMAIN-CONTAINING PROTEIN"/>
    <property type="match status" value="1"/>
</dbReference>
<dbReference type="SUPFAM" id="SSF55856">
    <property type="entry name" value="Cytochrome b5-like heme/steroid binding domain"/>
    <property type="match status" value="1"/>
</dbReference>
<feature type="transmembrane region" description="Helical" evidence="1">
    <location>
        <begin position="744"/>
        <end position="762"/>
    </location>
</feature>
<dbReference type="SMART" id="SM01117">
    <property type="entry name" value="Cyt-b5"/>
    <property type="match status" value="1"/>
</dbReference>
<feature type="transmembrane region" description="Helical" evidence="1">
    <location>
        <begin position="212"/>
        <end position="233"/>
    </location>
</feature>
<feature type="domain" description="Cytochrome b5 heme-binding" evidence="2">
    <location>
        <begin position="464"/>
        <end position="538"/>
    </location>
</feature>
<feature type="transmembrane region" description="Helical" evidence="1">
    <location>
        <begin position="329"/>
        <end position="346"/>
    </location>
</feature>
<dbReference type="Gene3D" id="3.10.120.10">
    <property type="entry name" value="Cytochrome b5-like heme/steroid binding domain"/>
    <property type="match status" value="1"/>
</dbReference>
<dbReference type="PROSITE" id="PS50255">
    <property type="entry name" value="CYTOCHROME_B5_2"/>
    <property type="match status" value="1"/>
</dbReference>
<dbReference type="PANTHER" id="PTHR19353">
    <property type="entry name" value="FATTY ACID DESATURASE 2"/>
    <property type="match status" value="1"/>
</dbReference>
<protein>
    <recommendedName>
        <fullName evidence="2">Cytochrome b5 heme-binding domain-containing protein</fullName>
    </recommendedName>
</protein>
<feature type="transmembrane region" description="Helical" evidence="1">
    <location>
        <begin position="21"/>
        <end position="42"/>
    </location>
</feature>
<evidence type="ECO:0000313" key="4">
    <source>
        <dbReference type="Proteomes" id="UP001642464"/>
    </source>
</evidence>
<comment type="caution">
    <text evidence="3">The sequence shown here is derived from an EMBL/GenBank/DDBJ whole genome shotgun (WGS) entry which is preliminary data.</text>
</comment>
<feature type="transmembrane region" description="Helical" evidence="1">
    <location>
        <begin position="569"/>
        <end position="592"/>
    </location>
</feature>
<dbReference type="Proteomes" id="UP001642464">
    <property type="component" value="Unassembled WGS sequence"/>
</dbReference>
<dbReference type="CDD" id="cd03506">
    <property type="entry name" value="Delta6-FADS-like"/>
    <property type="match status" value="1"/>
</dbReference>
<sequence length="905" mass="100194">MVERKASGDSTFSNELKDGDGFCHSGSAVSVVAVACGILLAGRLSLETLMWMGCISISRKTALTLAALASLSYVVCGPLLQKTPLTNRLGKMLVARVLNARQNWELDTLRSFCEVSIWLLVVWSTYVGTEGGCFGLVAALTLGTAAGAALVVLGELLQQPLRNLERVLRETSAKRARARQLEEDTFASGNIVLLVLFGPTALSTIYENCSDLMVLASMLVLGGSTILVAARLCQAWKPTRHLGTILQARILNTPENWRQNPARSALESTFFTAVVWGVYELHGDALFALQTGFLSGMSIVIASEVFAHGINFEVQADDSQQMDTSVRPVILGYLSFMVFVCVYAQGHQAVNSAALSVIINSLLWVIMGRCSVNTGVLKDLGMIVNKRALEAAENWTKFPVRSAAECAAWLSGQYLGHCFDSTFAGAVCGITAGVAAVLCSEAVQALLSSEVASTPKPKAGGSPEREWSWEEVEKHTSTEDAWLVIDGRVYDVTDFAPRHPGGPVIFKFVGVDASDQFAAFHRPRVYGRLQQFLVGQVIDDDKHLPSKATADYRALRKRLWREGWFAPDLSFYVNKAIVCVLLFALAIGLVTLEAPTWKLLRTLLAGAVLGIAWQQVAFMAHDADHYGITTPRSGASFNPLAWFLASVLFGISRCMWNEEHSLHHAITLRPQEDPQFNYLPIWLISKKELDVPGTKVDFLTRTLVSVQHYTFLPLSVVIGRFNFYIISMLAALKRLLTAKRFREAYGGLMDVTGMVLLLDATLVKQLDASWERVAFVLVSNWTVGILHIQLVLSHLATETFTAEEIADRCGQEREEQFFTFQLKTSRNIDCDWYDHWFHGGLEFQIEHHLFPQLPRHNLQKVKPLVQEICQRHGIQYRSTSFSKALLEVLRDFQGLALEIVNLRMG</sequence>
<proteinExistence type="predicted"/>
<gene>
    <name evidence="3" type="ORF">SCF082_LOCUS17878</name>
</gene>
<feature type="transmembrane region" description="Helical" evidence="1">
    <location>
        <begin position="134"/>
        <end position="157"/>
    </location>
</feature>
<feature type="transmembrane region" description="Helical" evidence="1">
    <location>
        <begin position="62"/>
        <end position="80"/>
    </location>
</feature>
<name>A0ABP0KKE7_9DINO</name>
<organism evidence="3 4">
    <name type="scientific">Durusdinium trenchii</name>
    <dbReference type="NCBI Taxonomy" id="1381693"/>
    <lineage>
        <taxon>Eukaryota</taxon>
        <taxon>Sar</taxon>
        <taxon>Alveolata</taxon>
        <taxon>Dinophyceae</taxon>
        <taxon>Suessiales</taxon>
        <taxon>Symbiodiniaceae</taxon>
        <taxon>Durusdinium</taxon>
    </lineage>
</organism>
<dbReference type="InterPro" id="IPR001199">
    <property type="entry name" value="Cyt_B5-like_heme/steroid-bd"/>
</dbReference>
<feature type="transmembrane region" description="Helical" evidence="1">
    <location>
        <begin position="711"/>
        <end position="732"/>
    </location>
</feature>
<accession>A0ABP0KKE7</accession>
<keyword evidence="4" id="KW-1185">Reference proteome</keyword>
<reference evidence="3 4" key="1">
    <citation type="submission" date="2024-02" db="EMBL/GenBank/DDBJ databases">
        <authorList>
            <person name="Chen Y."/>
            <person name="Shah S."/>
            <person name="Dougan E. K."/>
            <person name="Thang M."/>
            <person name="Chan C."/>
        </authorList>
    </citation>
    <scope>NUCLEOTIDE SEQUENCE [LARGE SCALE GENOMIC DNA]</scope>
</reference>
<evidence type="ECO:0000313" key="3">
    <source>
        <dbReference type="EMBL" id="CAK9027331.1"/>
    </source>
</evidence>
<feature type="transmembrane region" description="Helical" evidence="1">
    <location>
        <begin position="774"/>
        <end position="792"/>
    </location>
</feature>